<feature type="non-terminal residue" evidence="2">
    <location>
        <position position="180"/>
    </location>
</feature>
<evidence type="ECO:0000259" key="1">
    <source>
        <dbReference type="Pfam" id="PF13460"/>
    </source>
</evidence>
<dbReference type="Gene3D" id="3.40.50.720">
    <property type="entry name" value="NAD(P)-binding Rossmann-like Domain"/>
    <property type="match status" value="1"/>
</dbReference>
<dbReference type="Pfam" id="PF13460">
    <property type="entry name" value="NAD_binding_10"/>
    <property type="match status" value="1"/>
</dbReference>
<accession>T1B317</accession>
<name>T1B317_9ZZZZ</name>
<dbReference type="EMBL" id="AUZZ01005657">
    <property type="protein sequence ID" value="EQD48755.1"/>
    <property type="molecule type" value="Genomic_DNA"/>
</dbReference>
<gene>
    <name evidence="2" type="ORF">B2A_07868</name>
</gene>
<dbReference type="InterPro" id="IPR016040">
    <property type="entry name" value="NAD(P)-bd_dom"/>
</dbReference>
<dbReference type="PANTHER" id="PTHR12126:SF11">
    <property type="entry name" value="NADH DEHYDROGENASE [UBIQUINONE] 1 ALPHA SUBCOMPLEX SUBUNIT 9, MITOCHONDRIAL"/>
    <property type="match status" value="1"/>
</dbReference>
<dbReference type="GO" id="GO:0044877">
    <property type="term" value="F:protein-containing complex binding"/>
    <property type="evidence" value="ECO:0007669"/>
    <property type="project" value="TreeGrafter"/>
</dbReference>
<dbReference type="InterPro" id="IPR051207">
    <property type="entry name" value="ComplexI_NDUFA9_subunit"/>
</dbReference>
<dbReference type="InterPro" id="IPR036291">
    <property type="entry name" value="NAD(P)-bd_dom_sf"/>
</dbReference>
<sequence>MTGDYVVAGGIGYTGTYIVRHLLAERDTRITVLTNHPDRKHEFGSRIRIRPYNFDNPAELKQTMREASCVINTYWSKPINVTKVRLNYRTSTFSDAVKNSKLLVDACVDAGVKRLVHISVSNPSRDYDYEYFGGKLEVEDYIRDSEISYAILRPTLVFGEEDMDLNNITSLIRKLPVFPD</sequence>
<reference evidence="2" key="2">
    <citation type="journal article" date="2014" name="ISME J.">
        <title>Microbial stratification in low pH oxic and suboxic macroscopic growths along an acid mine drainage.</title>
        <authorList>
            <person name="Mendez-Garcia C."/>
            <person name="Mesa V."/>
            <person name="Sprenger R.R."/>
            <person name="Richter M."/>
            <person name="Diez M.S."/>
            <person name="Solano J."/>
            <person name="Bargiela R."/>
            <person name="Golyshina O.V."/>
            <person name="Manteca A."/>
            <person name="Ramos J.L."/>
            <person name="Gallego J.R."/>
            <person name="Llorente I."/>
            <person name="Martins Dos Santos V.A."/>
            <person name="Jensen O.N."/>
            <person name="Pelaez A.I."/>
            <person name="Sanchez J."/>
            <person name="Ferrer M."/>
        </authorList>
    </citation>
    <scope>NUCLEOTIDE SEQUENCE</scope>
</reference>
<comment type="caution">
    <text evidence="2">The sequence shown here is derived from an EMBL/GenBank/DDBJ whole genome shotgun (WGS) entry which is preliminary data.</text>
</comment>
<reference evidence="2" key="1">
    <citation type="submission" date="2013-08" db="EMBL/GenBank/DDBJ databases">
        <authorList>
            <person name="Mendez C."/>
            <person name="Richter M."/>
            <person name="Ferrer M."/>
            <person name="Sanchez J."/>
        </authorList>
    </citation>
    <scope>NUCLEOTIDE SEQUENCE</scope>
</reference>
<organism evidence="2">
    <name type="scientific">mine drainage metagenome</name>
    <dbReference type="NCBI Taxonomy" id="410659"/>
    <lineage>
        <taxon>unclassified sequences</taxon>
        <taxon>metagenomes</taxon>
        <taxon>ecological metagenomes</taxon>
    </lineage>
</organism>
<dbReference type="PANTHER" id="PTHR12126">
    <property type="entry name" value="NADH-UBIQUINONE OXIDOREDUCTASE 39 KDA SUBUNIT-RELATED"/>
    <property type="match status" value="1"/>
</dbReference>
<evidence type="ECO:0000313" key="2">
    <source>
        <dbReference type="EMBL" id="EQD48755.1"/>
    </source>
</evidence>
<dbReference type="AlphaFoldDB" id="T1B317"/>
<proteinExistence type="predicted"/>
<feature type="domain" description="NAD(P)-binding" evidence="1">
    <location>
        <begin position="9"/>
        <end position="156"/>
    </location>
</feature>
<dbReference type="SUPFAM" id="SSF51735">
    <property type="entry name" value="NAD(P)-binding Rossmann-fold domains"/>
    <property type="match status" value="1"/>
</dbReference>
<protein>
    <submittedName>
        <fullName evidence="2">NAD-dependent epimerase/dehydratase</fullName>
    </submittedName>
</protein>